<evidence type="ECO:0000256" key="2">
    <source>
        <dbReference type="SAM" id="SignalP"/>
    </source>
</evidence>
<feature type="compositionally biased region" description="Basic and acidic residues" evidence="1">
    <location>
        <begin position="19"/>
        <end position="37"/>
    </location>
</feature>
<reference evidence="3" key="1">
    <citation type="journal article" date="2020" name="Stud. Mycol.">
        <title>101 Dothideomycetes genomes: a test case for predicting lifestyles and emergence of pathogens.</title>
        <authorList>
            <person name="Haridas S."/>
            <person name="Albert R."/>
            <person name="Binder M."/>
            <person name="Bloem J."/>
            <person name="Labutti K."/>
            <person name="Salamov A."/>
            <person name="Andreopoulos B."/>
            <person name="Baker S."/>
            <person name="Barry K."/>
            <person name="Bills G."/>
            <person name="Bluhm B."/>
            <person name="Cannon C."/>
            <person name="Castanera R."/>
            <person name="Culley D."/>
            <person name="Daum C."/>
            <person name="Ezra D."/>
            <person name="Gonzalez J."/>
            <person name="Henrissat B."/>
            <person name="Kuo A."/>
            <person name="Liang C."/>
            <person name="Lipzen A."/>
            <person name="Lutzoni F."/>
            <person name="Magnuson J."/>
            <person name="Mondo S."/>
            <person name="Nolan M."/>
            <person name="Ohm R."/>
            <person name="Pangilinan J."/>
            <person name="Park H.-J."/>
            <person name="Ramirez L."/>
            <person name="Alfaro M."/>
            <person name="Sun H."/>
            <person name="Tritt A."/>
            <person name="Yoshinaga Y."/>
            <person name="Zwiers L.-H."/>
            <person name="Turgeon B."/>
            <person name="Goodwin S."/>
            <person name="Spatafora J."/>
            <person name="Crous P."/>
            <person name="Grigoriev I."/>
        </authorList>
    </citation>
    <scope>NUCLEOTIDE SEQUENCE</scope>
    <source>
        <strain evidence="3">CBS 690.94</strain>
    </source>
</reference>
<feature type="signal peptide" evidence="2">
    <location>
        <begin position="1"/>
        <end position="16"/>
    </location>
</feature>
<evidence type="ECO:0000313" key="4">
    <source>
        <dbReference type="Proteomes" id="UP000799764"/>
    </source>
</evidence>
<gene>
    <name evidence="3" type="ORF">P171DRAFT_15861</name>
</gene>
<evidence type="ECO:0000256" key="1">
    <source>
        <dbReference type="SAM" id="MobiDB-lite"/>
    </source>
</evidence>
<dbReference type="AlphaFoldDB" id="A0A9P4PZY7"/>
<accession>A0A9P4PZY7</accession>
<comment type="caution">
    <text evidence="3">The sequence shown here is derived from an EMBL/GenBank/DDBJ whole genome shotgun (WGS) entry which is preliminary data.</text>
</comment>
<keyword evidence="4" id="KW-1185">Reference proteome</keyword>
<keyword evidence="2" id="KW-0732">Signal</keyword>
<sequence length="79" mass="8453">MLQACLLALMFSMAHAVERSLSPDKQKGEGKARRTDAPKLPSADHAPSALPDAVIPACTCHRDSRPQTLCHVHVHAATS</sequence>
<name>A0A9P4PZY7_9PLEO</name>
<feature type="region of interest" description="Disordered" evidence="1">
    <location>
        <begin position="19"/>
        <end position="49"/>
    </location>
</feature>
<feature type="chain" id="PRO_5040339924" evidence="2">
    <location>
        <begin position="17"/>
        <end position="79"/>
    </location>
</feature>
<dbReference type="EMBL" id="MU001492">
    <property type="protein sequence ID" value="KAF2451979.1"/>
    <property type="molecule type" value="Genomic_DNA"/>
</dbReference>
<dbReference type="Proteomes" id="UP000799764">
    <property type="component" value="Unassembled WGS sequence"/>
</dbReference>
<proteinExistence type="predicted"/>
<evidence type="ECO:0000313" key="3">
    <source>
        <dbReference type="EMBL" id="KAF2451979.1"/>
    </source>
</evidence>
<organism evidence="3 4">
    <name type="scientific">Karstenula rhodostoma CBS 690.94</name>
    <dbReference type="NCBI Taxonomy" id="1392251"/>
    <lineage>
        <taxon>Eukaryota</taxon>
        <taxon>Fungi</taxon>
        <taxon>Dikarya</taxon>
        <taxon>Ascomycota</taxon>
        <taxon>Pezizomycotina</taxon>
        <taxon>Dothideomycetes</taxon>
        <taxon>Pleosporomycetidae</taxon>
        <taxon>Pleosporales</taxon>
        <taxon>Massarineae</taxon>
        <taxon>Didymosphaeriaceae</taxon>
        <taxon>Karstenula</taxon>
    </lineage>
</organism>
<protein>
    <submittedName>
        <fullName evidence="3">Uncharacterized protein</fullName>
    </submittedName>
</protein>